<dbReference type="EnsemblPlants" id="AET6Gv20179700.8">
    <property type="protein sequence ID" value="AET6Gv20179700.8"/>
    <property type="gene ID" value="AET6Gv20179700"/>
</dbReference>
<accession>A0A453N1A6</accession>
<reference evidence="2" key="3">
    <citation type="journal article" date="2017" name="Nature">
        <title>Genome sequence of the progenitor of the wheat D genome Aegilops tauschii.</title>
        <authorList>
            <person name="Luo M.C."/>
            <person name="Gu Y.Q."/>
            <person name="Puiu D."/>
            <person name="Wang H."/>
            <person name="Twardziok S.O."/>
            <person name="Deal K.R."/>
            <person name="Huo N."/>
            <person name="Zhu T."/>
            <person name="Wang L."/>
            <person name="Wang Y."/>
            <person name="McGuire P.E."/>
            <person name="Liu S."/>
            <person name="Long H."/>
            <person name="Ramasamy R.K."/>
            <person name="Rodriguez J.C."/>
            <person name="Van S.L."/>
            <person name="Yuan L."/>
            <person name="Wang Z."/>
            <person name="Xia Z."/>
            <person name="Xiao L."/>
            <person name="Anderson O.D."/>
            <person name="Ouyang S."/>
            <person name="Liang Y."/>
            <person name="Zimin A.V."/>
            <person name="Pertea G."/>
            <person name="Qi P."/>
            <person name="Bennetzen J.L."/>
            <person name="Dai X."/>
            <person name="Dawson M.W."/>
            <person name="Muller H.G."/>
            <person name="Kugler K."/>
            <person name="Rivarola-Duarte L."/>
            <person name="Spannagl M."/>
            <person name="Mayer K.F.X."/>
            <person name="Lu F.H."/>
            <person name="Bevan M.W."/>
            <person name="Leroy P."/>
            <person name="Li P."/>
            <person name="You F.M."/>
            <person name="Sun Q."/>
            <person name="Liu Z."/>
            <person name="Lyons E."/>
            <person name="Wicker T."/>
            <person name="Salzberg S.L."/>
            <person name="Devos K.M."/>
            <person name="Dvorak J."/>
        </authorList>
    </citation>
    <scope>NUCLEOTIDE SEQUENCE [LARGE SCALE GENOMIC DNA]</scope>
    <source>
        <strain evidence="2">cv. AL8/78</strain>
    </source>
</reference>
<reference evidence="3" key="1">
    <citation type="journal article" date="2014" name="Science">
        <title>Ancient hybridizations among the ancestral genomes of bread wheat.</title>
        <authorList>
            <consortium name="International Wheat Genome Sequencing Consortium,"/>
            <person name="Marcussen T."/>
            <person name="Sandve S.R."/>
            <person name="Heier L."/>
            <person name="Spannagl M."/>
            <person name="Pfeifer M."/>
            <person name="Jakobsen K.S."/>
            <person name="Wulff B.B."/>
            <person name="Steuernagel B."/>
            <person name="Mayer K.F."/>
            <person name="Olsen O.A."/>
        </authorList>
    </citation>
    <scope>NUCLEOTIDE SEQUENCE [LARGE SCALE GENOMIC DNA]</scope>
    <source>
        <strain evidence="3">cv. AL8/78</strain>
    </source>
</reference>
<sequence>NQSPPRSSHSSVFPRAHKPRRRPPPDAISPHLHPAAAGRRSRQLAARMAGENAAACAPEVDGHAPRDAASFDEETRALIAPDAGSLPAAPPSAVEANFARYFAADYLNPGHDQYVYRHPNGLCVVGLATAHVALKEEGGITAIDFNVGKTDRSEIKVTGKRKRNAQHLQENSALCKVCTKDKTFVVRCCVKGQLLEINDRLMKQPDLLNTSVSTSIRRTLLMLCY</sequence>
<evidence type="ECO:0000313" key="3">
    <source>
        <dbReference type="Proteomes" id="UP000015105"/>
    </source>
</evidence>
<feature type="compositionally biased region" description="Polar residues" evidence="1">
    <location>
        <begin position="1"/>
        <end position="11"/>
    </location>
</feature>
<organism evidence="2 3">
    <name type="scientific">Aegilops tauschii subsp. strangulata</name>
    <name type="common">Goatgrass</name>
    <dbReference type="NCBI Taxonomy" id="200361"/>
    <lineage>
        <taxon>Eukaryota</taxon>
        <taxon>Viridiplantae</taxon>
        <taxon>Streptophyta</taxon>
        <taxon>Embryophyta</taxon>
        <taxon>Tracheophyta</taxon>
        <taxon>Spermatophyta</taxon>
        <taxon>Magnoliopsida</taxon>
        <taxon>Liliopsida</taxon>
        <taxon>Poales</taxon>
        <taxon>Poaceae</taxon>
        <taxon>BOP clade</taxon>
        <taxon>Pooideae</taxon>
        <taxon>Triticodae</taxon>
        <taxon>Triticeae</taxon>
        <taxon>Triticinae</taxon>
        <taxon>Aegilops</taxon>
    </lineage>
</organism>
<dbReference type="Gramene" id="AET6Gv20179700.8">
    <property type="protein sequence ID" value="AET6Gv20179700.8"/>
    <property type="gene ID" value="AET6Gv20179700"/>
</dbReference>
<dbReference type="InterPro" id="IPR011053">
    <property type="entry name" value="Single_hybrid_motif"/>
</dbReference>
<feature type="region of interest" description="Disordered" evidence="1">
    <location>
        <begin position="1"/>
        <end position="66"/>
    </location>
</feature>
<reference evidence="2" key="5">
    <citation type="journal article" date="2021" name="G3 (Bethesda)">
        <title>Aegilops tauschii genome assembly Aet v5.0 features greater sequence contiguity and improved annotation.</title>
        <authorList>
            <person name="Wang L."/>
            <person name="Zhu T."/>
            <person name="Rodriguez J.C."/>
            <person name="Deal K.R."/>
            <person name="Dubcovsky J."/>
            <person name="McGuire P.E."/>
            <person name="Lux T."/>
            <person name="Spannagl M."/>
            <person name="Mayer K.F.X."/>
            <person name="Baldrich P."/>
            <person name="Meyers B.C."/>
            <person name="Huo N."/>
            <person name="Gu Y.Q."/>
            <person name="Zhou H."/>
            <person name="Devos K.M."/>
            <person name="Bennetzen J.L."/>
            <person name="Unver T."/>
            <person name="Budak H."/>
            <person name="Gulick P.J."/>
            <person name="Galiba G."/>
            <person name="Kalapos B."/>
            <person name="Nelson D.R."/>
            <person name="Li P."/>
            <person name="You F.M."/>
            <person name="Luo M.C."/>
            <person name="Dvorak J."/>
        </authorList>
    </citation>
    <scope>NUCLEOTIDE SEQUENCE [LARGE SCALE GENOMIC DNA]</scope>
    <source>
        <strain evidence="2">cv. AL8/78</strain>
    </source>
</reference>
<evidence type="ECO:0000313" key="2">
    <source>
        <dbReference type="EnsemblPlants" id="AET6Gv20179700.8"/>
    </source>
</evidence>
<dbReference type="Proteomes" id="UP000015105">
    <property type="component" value="Chromosome 6D"/>
</dbReference>
<evidence type="ECO:0000256" key="1">
    <source>
        <dbReference type="SAM" id="MobiDB-lite"/>
    </source>
</evidence>
<dbReference type="PANTHER" id="PTHR13651">
    <property type="entry name" value="PROTEIN ABITRAM"/>
    <property type="match status" value="1"/>
</dbReference>
<dbReference type="SUPFAM" id="SSF51230">
    <property type="entry name" value="Single hybrid motif"/>
    <property type="match status" value="1"/>
</dbReference>
<protein>
    <recommendedName>
        <fullName evidence="4">Protein Abitram</fullName>
    </recommendedName>
</protein>
<reference evidence="2" key="4">
    <citation type="submission" date="2019-03" db="UniProtKB">
        <authorList>
            <consortium name="EnsemblPlants"/>
        </authorList>
    </citation>
    <scope>IDENTIFICATION</scope>
</reference>
<reference evidence="3" key="2">
    <citation type="journal article" date="2017" name="Nat. Plants">
        <title>The Aegilops tauschii genome reveals multiple impacts of transposons.</title>
        <authorList>
            <person name="Zhao G."/>
            <person name="Zou C."/>
            <person name="Li K."/>
            <person name="Wang K."/>
            <person name="Li T."/>
            <person name="Gao L."/>
            <person name="Zhang X."/>
            <person name="Wang H."/>
            <person name="Yang Z."/>
            <person name="Liu X."/>
            <person name="Jiang W."/>
            <person name="Mao L."/>
            <person name="Kong X."/>
            <person name="Jiao Y."/>
            <person name="Jia J."/>
        </authorList>
    </citation>
    <scope>NUCLEOTIDE SEQUENCE [LARGE SCALE GENOMIC DNA]</scope>
    <source>
        <strain evidence="3">cv. AL8/78</strain>
    </source>
</reference>
<dbReference type="InterPro" id="IPR039169">
    <property type="entry name" value="Abitram"/>
</dbReference>
<proteinExistence type="predicted"/>
<name>A0A453N1A6_AEGTS</name>
<evidence type="ECO:0008006" key="4">
    <source>
        <dbReference type="Google" id="ProtNLM"/>
    </source>
</evidence>
<dbReference type="GO" id="GO:0005634">
    <property type="term" value="C:nucleus"/>
    <property type="evidence" value="ECO:0007669"/>
    <property type="project" value="TreeGrafter"/>
</dbReference>
<keyword evidence="3" id="KW-1185">Reference proteome</keyword>
<dbReference type="AlphaFoldDB" id="A0A453N1A6"/>
<dbReference type="PANTHER" id="PTHR13651:SF0">
    <property type="entry name" value="PROTEIN ABITRAM"/>
    <property type="match status" value="1"/>
</dbReference>
<dbReference type="Gene3D" id="2.40.50.100">
    <property type="match status" value="1"/>
</dbReference>